<proteinExistence type="predicted"/>
<feature type="domain" description="SRCR" evidence="11">
    <location>
        <begin position="541"/>
        <end position="644"/>
    </location>
</feature>
<protein>
    <recommendedName>
        <fullName evidence="8">Soluble scavenger receptor cysteine-rich domain-containing protein SSC5D</fullName>
    </recommendedName>
</protein>
<dbReference type="PANTHER" id="PTHR19328">
    <property type="entry name" value="HEDGEHOG-INTERACTING PROTEIN"/>
    <property type="match status" value="1"/>
</dbReference>
<keyword evidence="1" id="KW-0732">Signal</keyword>
<dbReference type="PANTHER" id="PTHR19328:SF32">
    <property type="entry name" value="HHIP-LIKE PROTEIN 1"/>
    <property type="match status" value="1"/>
</dbReference>
<evidence type="ECO:0000256" key="7">
    <source>
        <dbReference type="ARBA" id="ARBA00064153"/>
    </source>
</evidence>
<reference evidence="12" key="3">
    <citation type="submission" date="2025-09" db="UniProtKB">
        <authorList>
            <consortium name="Ensembl"/>
        </authorList>
    </citation>
    <scope>IDENTIFICATION</scope>
</reference>
<dbReference type="Pfam" id="PF00530">
    <property type="entry name" value="SRCR"/>
    <property type="match status" value="1"/>
</dbReference>
<evidence type="ECO:0000256" key="1">
    <source>
        <dbReference type="ARBA" id="ARBA00022729"/>
    </source>
</evidence>
<dbReference type="PRINTS" id="PR00258">
    <property type="entry name" value="SPERACTRCPTR"/>
</dbReference>
<evidence type="ECO:0000256" key="6">
    <source>
        <dbReference type="ARBA" id="ARBA00058074"/>
    </source>
</evidence>
<dbReference type="InterPro" id="IPR001190">
    <property type="entry name" value="SRCR"/>
</dbReference>
<dbReference type="Gene3D" id="3.10.250.10">
    <property type="entry name" value="SRCR-like domain"/>
    <property type="match status" value="1"/>
</dbReference>
<keyword evidence="4" id="KW-0675">Receptor</keyword>
<reference evidence="12" key="2">
    <citation type="submission" date="2025-08" db="UniProtKB">
        <authorList>
            <consortium name="Ensembl"/>
        </authorList>
    </citation>
    <scope>IDENTIFICATION</scope>
</reference>
<evidence type="ECO:0000313" key="13">
    <source>
        <dbReference type="Proteomes" id="UP000694400"/>
    </source>
</evidence>
<dbReference type="AlphaFoldDB" id="A0A8B9SPC3"/>
<dbReference type="InterPro" id="IPR011042">
    <property type="entry name" value="6-blade_b-propeller_TolB-like"/>
</dbReference>
<evidence type="ECO:0000256" key="3">
    <source>
        <dbReference type="ARBA" id="ARBA00023157"/>
    </source>
</evidence>
<evidence type="ECO:0000256" key="5">
    <source>
        <dbReference type="ARBA" id="ARBA00023180"/>
    </source>
</evidence>
<evidence type="ECO:0000256" key="9">
    <source>
        <dbReference type="PROSITE-ProRule" id="PRU00196"/>
    </source>
</evidence>
<evidence type="ECO:0000256" key="2">
    <source>
        <dbReference type="ARBA" id="ARBA00022737"/>
    </source>
</evidence>
<feature type="region of interest" description="Disordered" evidence="10">
    <location>
        <begin position="503"/>
        <end position="541"/>
    </location>
</feature>
<keyword evidence="2" id="KW-0677">Repeat</keyword>
<feature type="compositionally biased region" description="Pro residues" evidence="10">
    <location>
        <begin position="510"/>
        <end position="520"/>
    </location>
</feature>
<organism evidence="12 13">
    <name type="scientific">Anas platyrhynchos</name>
    <name type="common">Mallard</name>
    <name type="synonym">Anas boschas</name>
    <dbReference type="NCBI Taxonomy" id="8839"/>
    <lineage>
        <taxon>Eukaryota</taxon>
        <taxon>Metazoa</taxon>
        <taxon>Chordata</taxon>
        <taxon>Craniata</taxon>
        <taxon>Vertebrata</taxon>
        <taxon>Euteleostomi</taxon>
        <taxon>Archelosauria</taxon>
        <taxon>Archosauria</taxon>
        <taxon>Dinosauria</taxon>
        <taxon>Saurischia</taxon>
        <taxon>Theropoda</taxon>
        <taxon>Coelurosauria</taxon>
        <taxon>Aves</taxon>
        <taxon>Neognathae</taxon>
        <taxon>Galloanserae</taxon>
        <taxon>Anseriformes</taxon>
        <taxon>Anatidae</taxon>
        <taxon>Anatinae</taxon>
        <taxon>Anas</taxon>
    </lineage>
</organism>
<name>A0A8B9SPC3_ANAPL</name>
<accession>A0A8B9SPC3</accession>
<keyword evidence="3 9" id="KW-1015">Disulfide bond</keyword>
<dbReference type="Pfam" id="PF07995">
    <property type="entry name" value="GSDH"/>
    <property type="match status" value="1"/>
</dbReference>
<evidence type="ECO:0000256" key="8">
    <source>
        <dbReference type="ARBA" id="ARBA00069168"/>
    </source>
</evidence>
<dbReference type="PROSITE" id="PS50287">
    <property type="entry name" value="SRCR_2"/>
    <property type="match status" value="1"/>
</dbReference>
<evidence type="ECO:0000256" key="4">
    <source>
        <dbReference type="ARBA" id="ARBA00023170"/>
    </source>
</evidence>
<comment type="function">
    <text evidence="6">Binds to extracellular matrix proteins. Binds to pathogen-associated molecular patterns (PAMPs) present on the cell walls of Gram-positive and Gram-negative bacteria and fungi, behaving as a pattern recognition receptor (PRR). Induces bacterial and fungal aggregation and subsequent inhibition of PAMP-induced cytokine release. Does not possess intrinsic bactericidal activity. May play a role in the innate defense and homeostasis of certain epithelial surfaces.</text>
</comment>
<feature type="disulfide bond" evidence="9">
    <location>
        <begin position="613"/>
        <end position="623"/>
    </location>
</feature>
<dbReference type="SMART" id="SM00202">
    <property type="entry name" value="SR"/>
    <property type="match status" value="1"/>
</dbReference>
<evidence type="ECO:0000259" key="11">
    <source>
        <dbReference type="PROSITE" id="PS50287"/>
    </source>
</evidence>
<dbReference type="SUPFAM" id="SSF50952">
    <property type="entry name" value="Soluble quinoprotein glucose dehydrogenase"/>
    <property type="match status" value="1"/>
</dbReference>
<sequence>VWQKCRSIFRYLSSDPELVALENNMAKLCRYLSLEDTDYCFPHLLTNENLNQNLGLVTADAEGCLQLCLMEVANGLRNPVAMVHANDGTHRFFIAEQVGLVWTYLPDRSRLEKPFLNISEAVLTSPWEGDERGFLGIVFHPKFKFTGKVYVYYSVEVRYEERIRISEFRISPGNASFLFAVRIILEIEEPASNHNGGELLFGDDGYLYIFTGDGGMAGDPFGTFGNAQNKSTLLGKVLRIDVNNNDRGPLYRIPPDNPFIDDPQARPEVYAYGVRNMWRCSFDRGEPQTKEGKGRLFCGDVGQNKYEEIDIVEKGKNYGWRAREGFSCYDKKLCTNSSMDDVLPIYAYPHKMGKSVTGGYVYRGCESPNLNGLYIFGDFMSGRLMSLKEDRTTREWQYSEICMGTGQTCMFPGLINNYYQYIISFAEDEAGNHLIHLTLNDMLTVSLCSEAPEKRSWRRAPPGKCRVEPVPVKVKSKLIKFVPKETSHTPALDRVDQIPVLPVNNSRMPVPTPAPSPRVPKPGKGERKGQRRKKKPRNGAVRLMDHRDRGRNRGRVEVYIDGEWGTVCDDGWSSAAAAVVCRQLGFPHVVRASKKAEFGEGTSLRILLDDVQCSGQEKTLLECAHAEVGTHNCSHEEDAGVVCSQEEVSDW</sequence>
<reference evidence="12" key="1">
    <citation type="submission" date="2019-08" db="EMBL/GenBank/DDBJ databases">
        <title>Three high-quality genomes provides insights into domestication of ducks.</title>
        <authorList>
            <person name="Hou Z.C."/>
            <person name="Zhu F."/>
            <person name="Yin Z.T."/>
            <person name="Zhang F."/>
        </authorList>
    </citation>
    <scope>NUCLEOTIDE SEQUENCE [LARGE SCALE GENOMIC DNA]</scope>
</reference>
<dbReference type="GO" id="GO:0016020">
    <property type="term" value="C:membrane"/>
    <property type="evidence" value="ECO:0007669"/>
    <property type="project" value="InterPro"/>
</dbReference>
<keyword evidence="5" id="KW-0325">Glycoprotein</keyword>
<dbReference type="FunFam" id="3.10.250.10:FF:000007">
    <property type="entry name" value="Soluble scavenger receptor cysteine-rich domain-containing protein SSC5D"/>
    <property type="match status" value="1"/>
</dbReference>
<comment type="subunit">
    <text evidence="7">Interacts with LGALS1 and laminin.</text>
</comment>
<dbReference type="InterPro" id="IPR011041">
    <property type="entry name" value="Quinoprot_gluc/sorb_DH_b-prop"/>
</dbReference>
<dbReference type="Proteomes" id="UP000694400">
    <property type="component" value="Chromosome 5"/>
</dbReference>
<dbReference type="InterPro" id="IPR036772">
    <property type="entry name" value="SRCR-like_dom_sf"/>
</dbReference>
<dbReference type="Gene3D" id="2.120.10.30">
    <property type="entry name" value="TolB, C-terminal domain"/>
    <property type="match status" value="1"/>
</dbReference>
<comment type="caution">
    <text evidence="9">Lacks conserved residue(s) required for the propagation of feature annotation.</text>
</comment>
<evidence type="ECO:0000256" key="10">
    <source>
        <dbReference type="SAM" id="MobiDB-lite"/>
    </source>
</evidence>
<dbReference type="Ensembl" id="ENSAPLT00020009993.1">
    <property type="protein sequence ID" value="ENSAPLP00020009286.1"/>
    <property type="gene ID" value="ENSAPLG00020006746.1"/>
</dbReference>
<evidence type="ECO:0000313" key="12">
    <source>
        <dbReference type="Ensembl" id="ENSAPLP00020009286.1"/>
    </source>
</evidence>
<dbReference type="InterPro" id="IPR012938">
    <property type="entry name" value="Glc/Sorbosone_DH"/>
</dbReference>
<dbReference type="SUPFAM" id="SSF56487">
    <property type="entry name" value="SRCR-like"/>
    <property type="match status" value="1"/>
</dbReference>